<dbReference type="InterPro" id="IPR002347">
    <property type="entry name" value="SDR_fam"/>
</dbReference>
<dbReference type="EMBL" id="CP042905">
    <property type="protein sequence ID" value="QEE17583.1"/>
    <property type="molecule type" value="Genomic_DNA"/>
</dbReference>
<dbReference type="KEGG" id="psyt:DSAG12_03420"/>
<dbReference type="Pfam" id="PF13561">
    <property type="entry name" value="adh_short_C2"/>
    <property type="match status" value="1"/>
</dbReference>
<sequence length="287" mass="31911">MAEFAGKVALVAGNLGRFKNDKFKMGLSGIIAQNLIKNNCKVCIVDTDYKIAKACAEKINNENVKAYEADLFIECESETEKFVDHKGRDKTKVIWTKAPAHELVQSIIKEFQKLDILITNFDKFEQARIDQTDDELYDYLRDQNTLPVFHLISAVRDVMSNQRKTEGTYGKIVFITNIVGKAGLSFATMYSAFKGSLVGLTKCLAKEFGTFANVNSVAIGPLSERKMQGPKERIKKDYLLTQTAVCDKPLSFQDIAPLATFLASDDAVAINGQVMNVDGGLWLKLEA</sequence>
<organism evidence="3 4">
    <name type="scientific">Promethearchaeum syntrophicum</name>
    <dbReference type="NCBI Taxonomy" id="2594042"/>
    <lineage>
        <taxon>Archaea</taxon>
        <taxon>Promethearchaeati</taxon>
        <taxon>Promethearchaeota</taxon>
        <taxon>Promethearchaeia</taxon>
        <taxon>Promethearchaeales</taxon>
        <taxon>Promethearchaeaceae</taxon>
        <taxon>Promethearchaeum</taxon>
    </lineage>
</organism>
<dbReference type="PANTHER" id="PTHR42760">
    <property type="entry name" value="SHORT-CHAIN DEHYDROGENASES/REDUCTASES FAMILY MEMBER"/>
    <property type="match status" value="1"/>
</dbReference>
<proteinExistence type="inferred from homology"/>
<reference evidence="3 4" key="2">
    <citation type="journal article" date="2024" name="Int. J. Syst. Evol. Microbiol.">
        <title>Promethearchaeum syntrophicum gen. nov., sp. nov., an anaerobic, obligately syntrophic archaeon, the first isolate of the lineage 'Asgard' archaea, and proposal of the new archaeal phylum Promethearchaeota phyl. nov. and kingdom Promethearchaeati regn. nov.</title>
        <authorList>
            <person name="Imachi H."/>
            <person name="Nobu M.K."/>
            <person name="Kato S."/>
            <person name="Takaki Y."/>
            <person name="Miyazaki M."/>
            <person name="Miyata M."/>
            <person name="Ogawara M."/>
            <person name="Saito Y."/>
            <person name="Sakai S."/>
            <person name="Tahara Y.O."/>
            <person name="Takano Y."/>
            <person name="Tasumi E."/>
            <person name="Uematsu K."/>
            <person name="Yoshimura T."/>
            <person name="Itoh T."/>
            <person name="Ohkuma M."/>
            <person name="Takai K."/>
        </authorList>
    </citation>
    <scope>NUCLEOTIDE SEQUENCE [LARGE SCALE GENOMIC DNA]</scope>
    <source>
        <strain evidence="3 4">MK-D1</strain>
    </source>
</reference>
<evidence type="ECO:0000313" key="4">
    <source>
        <dbReference type="Proteomes" id="UP000321408"/>
    </source>
</evidence>
<evidence type="ECO:0000256" key="1">
    <source>
        <dbReference type="ARBA" id="ARBA00006484"/>
    </source>
</evidence>
<evidence type="ECO:0000313" key="3">
    <source>
        <dbReference type="EMBL" id="QEE17583.1"/>
    </source>
</evidence>
<keyword evidence="4" id="KW-1185">Reference proteome</keyword>
<dbReference type="SUPFAM" id="SSF51735">
    <property type="entry name" value="NAD(P)-binding Rossmann-fold domains"/>
    <property type="match status" value="1"/>
</dbReference>
<keyword evidence="2 3" id="KW-0560">Oxidoreductase</keyword>
<dbReference type="CDD" id="cd05233">
    <property type="entry name" value="SDR_c"/>
    <property type="match status" value="1"/>
</dbReference>
<gene>
    <name evidence="3" type="ORF">DSAG12_03420</name>
</gene>
<dbReference type="Gene3D" id="3.40.50.720">
    <property type="entry name" value="NAD(P)-binding Rossmann-like Domain"/>
    <property type="match status" value="1"/>
</dbReference>
<evidence type="ECO:0000256" key="2">
    <source>
        <dbReference type="ARBA" id="ARBA00023002"/>
    </source>
</evidence>
<accession>A0A5B9DFL7</accession>
<dbReference type="GO" id="GO:0048038">
    <property type="term" value="F:quinone binding"/>
    <property type="evidence" value="ECO:0007669"/>
    <property type="project" value="TreeGrafter"/>
</dbReference>
<dbReference type="OrthoDB" id="24596at2157"/>
<comment type="similarity">
    <text evidence="1">Belongs to the short-chain dehydrogenases/reductases (SDR) family.</text>
</comment>
<dbReference type="PANTHER" id="PTHR42760:SF133">
    <property type="entry name" value="3-OXOACYL-[ACYL-CARRIER-PROTEIN] REDUCTASE"/>
    <property type="match status" value="1"/>
</dbReference>
<dbReference type="GO" id="GO:0016616">
    <property type="term" value="F:oxidoreductase activity, acting on the CH-OH group of donors, NAD or NADP as acceptor"/>
    <property type="evidence" value="ECO:0007669"/>
    <property type="project" value="TreeGrafter"/>
</dbReference>
<dbReference type="InterPro" id="IPR036291">
    <property type="entry name" value="NAD(P)-bd_dom_sf"/>
</dbReference>
<dbReference type="PRINTS" id="PR00081">
    <property type="entry name" value="GDHRDH"/>
</dbReference>
<dbReference type="RefSeq" id="WP_147664473.1">
    <property type="nucleotide sequence ID" value="NZ_CP042905.2"/>
</dbReference>
<protein>
    <submittedName>
        <fullName evidence="3">SDR family NAD(P)-dependent oxidoreductase</fullName>
        <ecNumber evidence="3">1.1.1.-</ecNumber>
    </submittedName>
</protein>
<dbReference type="GO" id="GO:0006633">
    <property type="term" value="P:fatty acid biosynthetic process"/>
    <property type="evidence" value="ECO:0007669"/>
    <property type="project" value="TreeGrafter"/>
</dbReference>
<dbReference type="AlphaFoldDB" id="A0A5B9DFL7"/>
<dbReference type="EC" id="1.1.1.-" evidence="3"/>
<dbReference type="GeneID" id="41331390"/>
<reference evidence="3 4" key="1">
    <citation type="journal article" date="2020" name="Nature">
        <title>Isolation of an archaeon at the prokaryote-eukaryote interface.</title>
        <authorList>
            <person name="Imachi H."/>
            <person name="Nobu M.K."/>
            <person name="Nakahara N."/>
            <person name="Morono Y."/>
            <person name="Ogawara M."/>
            <person name="Takaki Y."/>
            <person name="Takano Y."/>
            <person name="Uematsu K."/>
            <person name="Ikuta T."/>
            <person name="Ito M."/>
            <person name="Matsui Y."/>
            <person name="Miyazaki M."/>
            <person name="Murata K."/>
            <person name="Saito Y."/>
            <person name="Sakai S."/>
            <person name="Song C."/>
            <person name="Tasumi E."/>
            <person name="Yamanaka Y."/>
            <person name="Yamaguchi T."/>
            <person name="Kamagata Y."/>
            <person name="Tamaki H."/>
            <person name="Takai K."/>
        </authorList>
    </citation>
    <scope>NUCLEOTIDE SEQUENCE [LARGE SCALE GENOMIC DNA]</scope>
    <source>
        <strain evidence="3 4">MK-D1</strain>
    </source>
</reference>
<name>A0A5B9DFL7_9ARCH</name>
<dbReference type="Proteomes" id="UP000321408">
    <property type="component" value="Chromosome"/>
</dbReference>